<feature type="compositionally biased region" description="Polar residues" evidence="2">
    <location>
        <begin position="734"/>
        <end position="748"/>
    </location>
</feature>
<dbReference type="PROSITE" id="PS00022">
    <property type="entry name" value="EGF_1"/>
    <property type="match status" value="1"/>
</dbReference>
<keyword evidence="3" id="KW-0812">Transmembrane</keyword>
<feature type="region of interest" description="Disordered" evidence="2">
    <location>
        <begin position="495"/>
        <end position="516"/>
    </location>
</feature>
<feature type="disulfide bond" evidence="1">
    <location>
        <begin position="592"/>
        <end position="601"/>
    </location>
</feature>
<dbReference type="AlphaFoldDB" id="A0A9P9RA36"/>
<accession>A0A9P9RA36</accession>
<keyword evidence="3" id="KW-0472">Membrane</keyword>
<dbReference type="EMBL" id="JAGTJS010000004">
    <property type="protein sequence ID" value="KAH7271432.1"/>
    <property type="molecule type" value="Genomic_DNA"/>
</dbReference>
<dbReference type="Proteomes" id="UP000736672">
    <property type="component" value="Unassembled WGS sequence"/>
</dbReference>
<keyword evidence="3" id="KW-1133">Transmembrane helix</keyword>
<feature type="region of interest" description="Disordered" evidence="2">
    <location>
        <begin position="670"/>
        <end position="700"/>
    </location>
</feature>
<feature type="region of interest" description="Disordered" evidence="2">
    <location>
        <begin position="832"/>
        <end position="870"/>
    </location>
</feature>
<sequence>MSQPYDGREMDAPSSVSGSVKRARERAKAGLPRHQPLPVHSEVMDDGPPGDLRAPPRRPMAAQPAGQSRLPRAKPVPAMDCRNGQGAPAISRPTQVPQWPLPGPPMASMASMNQPDPEPYRPPPGRPLHAPQRPPRPGQVPSLLDQSQLQDPTPVFLIPESDEYHSSVPPSPSSRMTTSSLGSVPDFPTPNQSMTAAPSRRSANLGPPPSSRRGASSFYSNASYVSPIPEESLNSRSRGSYASSAAMPESWPGSREVSPTFYEETDTDKSHHSEEDDFNEFNDESKLVRSASIGKRGKPSIVNTKSAILDSAHRPAPSPVQPFNSGTGYVDASTSSSNTLPMAKPSGQNAPNDVLSPDAILGAYAAASATNLAETRAPAPTPSPQPFNRLSAIRRPPRLDMDAVRSMEERGSITSLPDLIRRATRLANMMDRGKRPASRFEDLSDYLDEKAQVRGGDKENSGLSDMLAAFPPPAQAQTERGSWFRTTSWPLAPSRLGEAPSRSGLRDMTTPDGDQKRRRRCCGLPVWGFVLVMVLLLGIIAAAVLVPLEFFVFKNLSNKDKPQTELAQCQESLTCRNGGTNVLSKGVCSCICTNGFTGSDCSVGGSDGCTTADLGGDFNNVTIGKAIPRLLEDASANFSIPLNGTVILNSLNAGNLSCIAQNSLVTFDGSSTREGKGSPNASNESESEEKLELESESPDLAVRAEPTAITISEEAPTFLVVDESTPTVVPTTTGSASDPEQTLATESGSVASPTATFAVTEDVLDFARVAVLYVLQEEDSDSAQEAQSAIGRFLARAHKDSGVATQTAESIKLGGNNTVDLLRFKIDLGSGAIGGNAKRDVAAPQARRSTPDRAHAHGSLRRGGPSRARR</sequence>
<reference evidence="5" key="1">
    <citation type="journal article" date="2021" name="Nat. Commun.">
        <title>Genetic determinants of endophytism in the Arabidopsis root mycobiome.</title>
        <authorList>
            <person name="Mesny F."/>
            <person name="Miyauchi S."/>
            <person name="Thiergart T."/>
            <person name="Pickel B."/>
            <person name="Atanasova L."/>
            <person name="Karlsson M."/>
            <person name="Huettel B."/>
            <person name="Barry K.W."/>
            <person name="Haridas S."/>
            <person name="Chen C."/>
            <person name="Bauer D."/>
            <person name="Andreopoulos W."/>
            <person name="Pangilinan J."/>
            <person name="LaButti K."/>
            <person name="Riley R."/>
            <person name="Lipzen A."/>
            <person name="Clum A."/>
            <person name="Drula E."/>
            <person name="Henrissat B."/>
            <person name="Kohler A."/>
            <person name="Grigoriev I.V."/>
            <person name="Martin F.M."/>
            <person name="Hacquard S."/>
        </authorList>
    </citation>
    <scope>NUCLEOTIDE SEQUENCE</scope>
    <source>
        <strain evidence="5">FSSC 5 MPI-SDFR-AT-0091</strain>
    </source>
</reference>
<dbReference type="InterPro" id="IPR000742">
    <property type="entry name" value="EGF"/>
</dbReference>
<feature type="compositionally biased region" description="Low complexity" evidence="2">
    <location>
        <begin position="232"/>
        <end position="246"/>
    </location>
</feature>
<evidence type="ECO:0000256" key="1">
    <source>
        <dbReference type="PROSITE-ProRule" id="PRU00076"/>
    </source>
</evidence>
<dbReference type="PROSITE" id="PS50026">
    <property type="entry name" value="EGF_3"/>
    <property type="match status" value="1"/>
</dbReference>
<proteinExistence type="predicted"/>
<feature type="domain" description="EGF-like" evidence="4">
    <location>
        <begin position="565"/>
        <end position="602"/>
    </location>
</feature>
<feature type="compositionally biased region" description="Basic and acidic residues" evidence="2">
    <location>
        <begin position="1"/>
        <end position="11"/>
    </location>
</feature>
<dbReference type="PANTHER" id="PTHR17178:SF0">
    <property type="entry name" value="SERGLYCIN"/>
    <property type="match status" value="1"/>
</dbReference>
<dbReference type="PROSITE" id="PS01186">
    <property type="entry name" value="EGF_2"/>
    <property type="match status" value="1"/>
</dbReference>
<name>A0A9P9RA36_FUSSL</name>
<organism evidence="5 6">
    <name type="scientific">Fusarium solani</name>
    <name type="common">Filamentous fungus</name>
    <dbReference type="NCBI Taxonomy" id="169388"/>
    <lineage>
        <taxon>Eukaryota</taxon>
        <taxon>Fungi</taxon>
        <taxon>Dikarya</taxon>
        <taxon>Ascomycota</taxon>
        <taxon>Pezizomycotina</taxon>
        <taxon>Sordariomycetes</taxon>
        <taxon>Hypocreomycetidae</taxon>
        <taxon>Hypocreales</taxon>
        <taxon>Nectriaceae</taxon>
        <taxon>Fusarium</taxon>
        <taxon>Fusarium solani species complex</taxon>
    </lineage>
</organism>
<feature type="compositionally biased region" description="Pro residues" evidence="2">
    <location>
        <begin position="116"/>
        <end position="138"/>
    </location>
</feature>
<keyword evidence="6" id="KW-1185">Reference proteome</keyword>
<dbReference type="OrthoDB" id="283575at2759"/>
<evidence type="ECO:0000313" key="5">
    <source>
        <dbReference type="EMBL" id="KAH7271432.1"/>
    </source>
</evidence>
<feature type="compositionally biased region" description="Low complexity" evidence="2">
    <location>
        <begin position="173"/>
        <end position="183"/>
    </location>
</feature>
<evidence type="ECO:0000259" key="4">
    <source>
        <dbReference type="PROSITE" id="PS50026"/>
    </source>
</evidence>
<comment type="caution">
    <text evidence="5">The sequence shown here is derived from an EMBL/GenBank/DDBJ whole genome shotgun (WGS) entry which is preliminary data.</text>
</comment>
<gene>
    <name evidence="5" type="ORF">B0J15DRAFT_215913</name>
</gene>
<keyword evidence="1" id="KW-1015">Disulfide bond</keyword>
<keyword evidence="1" id="KW-0245">EGF-like domain</keyword>
<dbReference type="PANTHER" id="PTHR17178">
    <property type="entry name" value="SECRETORY GRANULE PROTEOGLYCAN CORE PROTEIN"/>
    <property type="match status" value="1"/>
</dbReference>
<dbReference type="CDD" id="cd00054">
    <property type="entry name" value="EGF_CA"/>
    <property type="match status" value="1"/>
</dbReference>
<protein>
    <recommendedName>
        <fullName evidence="4">EGF-like domain-containing protein</fullName>
    </recommendedName>
</protein>
<evidence type="ECO:0000256" key="2">
    <source>
        <dbReference type="SAM" id="MobiDB-lite"/>
    </source>
</evidence>
<comment type="caution">
    <text evidence="1">Lacks conserved residue(s) required for the propagation of feature annotation.</text>
</comment>
<evidence type="ECO:0000256" key="3">
    <source>
        <dbReference type="SAM" id="Phobius"/>
    </source>
</evidence>
<feature type="region of interest" description="Disordered" evidence="2">
    <location>
        <begin position="1"/>
        <end position="351"/>
    </location>
</feature>
<evidence type="ECO:0000313" key="6">
    <source>
        <dbReference type="Proteomes" id="UP000736672"/>
    </source>
</evidence>
<feature type="compositionally biased region" description="Polar residues" evidence="2">
    <location>
        <begin position="321"/>
        <end position="351"/>
    </location>
</feature>
<feature type="region of interest" description="Disordered" evidence="2">
    <location>
        <begin position="729"/>
        <end position="748"/>
    </location>
</feature>
<feature type="transmembrane region" description="Helical" evidence="3">
    <location>
        <begin position="526"/>
        <end position="553"/>
    </location>
</feature>